<sequence>MKKIDTLAVWNMREIAVTKAVNAKKTANFSPSGSLGASPRRNRMSIRGTVEIVMRSSANFRI</sequence>
<dbReference type="Gramene" id="OGLUM06G25720.4">
    <property type="protein sequence ID" value="OGLUM06G25720.4"/>
    <property type="gene ID" value="OGLUM06G25720"/>
</dbReference>
<reference evidence="1" key="2">
    <citation type="submission" date="2018-05" db="EMBL/GenBank/DDBJ databases">
        <title>OgluRS3 (Oryza glumaepatula Reference Sequence Version 3).</title>
        <authorList>
            <person name="Zhang J."/>
            <person name="Kudrna D."/>
            <person name="Lee S."/>
            <person name="Talag J."/>
            <person name="Welchert J."/>
            <person name="Wing R.A."/>
        </authorList>
    </citation>
    <scope>NUCLEOTIDE SEQUENCE [LARGE SCALE GENOMIC DNA]</scope>
</reference>
<accession>A0A0E0AD58</accession>
<dbReference type="HOGENOM" id="CLU_2907788_0_0_1"/>
<evidence type="ECO:0000313" key="2">
    <source>
        <dbReference type="Proteomes" id="UP000026961"/>
    </source>
</evidence>
<dbReference type="EnsemblPlants" id="OGLUM06G25720.4">
    <property type="protein sequence ID" value="OGLUM06G25720.4"/>
    <property type="gene ID" value="OGLUM06G25720"/>
</dbReference>
<organism evidence="1">
    <name type="scientific">Oryza glumipatula</name>
    <dbReference type="NCBI Taxonomy" id="40148"/>
    <lineage>
        <taxon>Eukaryota</taxon>
        <taxon>Viridiplantae</taxon>
        <taxon>Streptophyta</taxon>
        <taxon>Embryophyta</taxon>
        <taxon>Tracheophyta</taxon>
        <taxon>Spermatophyta</taxon>
        <taxon>Magnoliopsida</taxon>
        <taxon>Liliopsida</taxon>
        <taxon>Poales</taxon>
        <taxon>Poaceae</taxon>
        <taxon>BOP clade</taxon>
        <taxon>Oryzoideae</taxon>
        <taxon>Oryzeae</taxon>
        <taxon>Oryzinae</taxon>
        <taxon>Oryza</taxon>
    </lineage>
</organism>
<keyword evidence="2" id="KW-1185">Reference proteome</keyword>
<reference evidence="1" key="1">
    <citation type="submission" date="2015-04" db="UniProtKB">
        <authorList>
            <consortium name="EnsemblPlants"/>
        </authorList>
    </citation>
    <scope>IDENTIFICATION</scope>
</reference>
<name>A0A0E0AD58_9ORYZ</name>
<proteinExistence type="predicted"/>
<dbReference type="Proteomes" id="UP000026961">
    <property type="component" value="Chromosome 6"/>
</dbReference>
<protein>
    <submittedName>
        <fullName evidence="1">Uncharacterized protein</fullName>
    </submittedName>
</protein>
<dbReference type="AlphaFoldDB" id="A0A0E0AD58"/>
<evidence type="ECO:0000313" key="1">
    <source>
        <dbReference type="EnsemblPlants" id="OGLUM06G25720.4"/>
    </source>
</evidence>